<evidence type="ECO:0000313" key="4">
    <source>
        <dbReference type="EMBL" id="QDL54774.1"/>
    </source>
</evidence>
<protein>
    <submittedName>
        <fullName evidence="4">Indolepyruvate oxidoreductase subunit beta family protein</fullName>
    </submittedName>
</protein>
<evidence type="ECO:0000259" key="2">
    <source>
        <dbReference type="Pfam" id="PF01558"/>
    </source>
</evidence>
<gene>
    <name evidence="4" type="ORF">EXZ61_11660</name>
</gene>
<feature type="domain" description="DUF6537" evidence="3">
    <location>
        <begin position="268"/>
        <end position="484"/>
    </location>
</feature>
<proteinExistence type="predicted"/>
<feature type="domain" description="Pyruvate/ketoisovalerate oxidoreductase catalytic" evidence="2">
    <location>
        <begin position="23"/>
        <end position="217"/>
    </location>
</feature>
<keyword evidence="5" id="KW-1185">Reference proteome</keyword>
<keyword evidence="1" id="KW-0560">Oxidoreductase</keyword>
<evidence type="ECO:0000259" key="3">
    <source>
        <dbReference type="Pfam" id="PF20169"/>
    </source>
</evidence>
<dbReference type="Pfam" id="PF01558">
    <property type="entry name" value="POR"/>
    <property type="match status" value="1"/>
</dbReference>
<dbReference type="GO" id="GO:0016903">
    <property type="term" value="F:oxidoreductase activity, acting on the aldehyde or oxo group of donors"/>
    <property type="evidence" value="ECO:0007669"/>
    <property type="project" value="InterPro"/>
</dbReference>
<dbReference type="NCBIfam" id="NF006179">
    <property type="entry name" value="PRK08312.1"/>
    <property type="match status" value="1"/>
</dbReference>
<dbReference type="InterPro" id="IPR019752">
    <property type="entry name" value="Pyrv/ketoisovalerate_OxRed_cat"/>
</dbReference>
<dbReference type="KEGG" id="rhg:EXZ61_11660"/>
<accession>A0A515EQ27</accession>
<dbReference type="Proteomes" id="UP000317365">
    <property type="component" value="Chromosome"/>
</dbReference>
<dbReference type="Gene3D" id="3.40.920.10">
    <property type="entry name" value="Pyruvate-ferredoxin oxidoreductase, PFOR, domain III"/>
    <property type="match status" value="1"/>
</dbReference>
<evidence type="ECO:0000256" key="1">
    <source>
        <dbReference type="ARBA" id="ARBA00023002"/>
    </source>
</evidence>
<sequence>MSSTRTLGGSAQRPITIAVLAMGGQGGGVLVDWIVDLAEHNGYLAQSTSVPGVAQRTGATIYYIELFALSHLSAHANGQTRQPVLALMPVPGEVDIVICSELMEAGRAMQRGLVTPDRTTLITSTHRDFATLEKVVPGNGIADHHAVLSAAQKHSQRFIQADMQSLAKSSGSVISAVLFGALSGANELPFTPTAYEETVQRAGVGVQASLKAFAAGAKVVAQALAAAPLVDAADPMATAPQPLPQRAASAAVEPLRLRIETQFPPHAHAMLGAGLQRVMEYQDIAYGTEYLDRMQAVYSADQNAGGAARGFAATAECARWLAVAMSYDDVIRVADLKTRPARFARVREEIGAPAGEIVGTVEFFHPRLEEIYGLLPPKLVRTIDGIGWVRKLLTLAIGDGKRIRPHTLRGQLMLQAMAGLRRWRRHSLRHATETEHIQAWMDKVVATLPVDYALAVEMIVCRRLVKGYSDTHARGSSKFDQLMRAATLLALQSDAAEQLRGLRTAALQDAKGDALRAKWVQLGLPA</sequence>
<evidence type="ECO:0000313" key="5">
    <source>
        <dbReference type="Proteomes" id="UP000317365"/>
    </source>
</evidence>
<name>A0A515EQ27_9BURK</name>
<organism evidence="4 5">
    <name type="scientific">Rhodoferax aquaticus</name>
    <dbReference type="NCBI Taxonomy" id="2527691"/>
    <lineage>
        <taxon>Bacteria</taxon>
        <taxon>Pseudomonadati</taxon>
        <taxon>Pseudomonadota</taxon>
        <taxon>Betaproteobacteria</taxon>
        <taxon>Burkholderiales</taxon>
        <taxon>Comamonadaceae</taxon>
        <taxon>Rhodoferax</taxon>
    </lineage>
</organism>
<dbReference type="Pfam" id="PF20169">
    <property type="entry name" value="DUF6537"/>
    <property type="match status" value="1"/>
</dbReference>
<dbReference type="InterPro" id="IPR046667">
    <property type="entry name" value="DUF6537"/>
</dbReference>
<dbReference type="AlphaFoldDB" id="A0A515EQ27"/>
<dbReference type="EMBL" id="CP036282">
    <property type="protein sequence ID" value="QDL54774.1"/>
    <property type="molecule type" value="Genomic_DNA"/>
</dbReference>
<dbReference type="InterPro" id="IPR002869">
    <property type="entry name" value="Pyrv_flavodox_OxRed_cen"/>
</dbReference>
<reference evidence="5" key="1">
    <citation type="submission" date="2019-02" db="EMBL/GenBank/DDBJ databases">
        <title>Complete genome sequence of Rhodoferax sp. Gr-4.</title>
        <authorList>
            <person name="Jin L."/>
        </authorList>
    </citation>
    <scope>NUCLEOTIDE SEQUENCE [LARGE SCALE GENOMIC DNA]</scope>
    <source>
        <strain evidence="5">Gr-4</strain>
    </source>
</reference>
<dbReference type="RefSeq" id="WP_142811933.1">
    <property type="nucleotide sequence ID" value="NZ_CP036282.1"/>
</dbReference>
<reference evidence="5" key="2">
    <citation type="journal article" date="2020" name="Int. J. Syst. Evol. Microbiol.">
        <title>Genomic insights into a novel species Rhodoferax aquaticus sp. nov., isolated from freshwater.</title>
        <authorList>
            <person name="Li T."/>
            <person name="Zhuo Y."/>
            <person name="Jin C.Z."/>
            <person name="Wu X."/>
            <person name="Ko S.R."/>
            <person name="Jin F.J."/>
            <person name="Ahn C.Y."/>
            <person name="Oh H.M."/>
            <person name="Lee H.G."/>
            <person name="Jin L."/>
        </authorList>
    </citation>
    <scope>NUCLEOTIDE SEQUENCE [LARGE SCALE GENOMIC DNA]</scope>
    <source>
        <strain evidence="5">Gr-4</strain>
    </source>
</reference>